<dbReference type="Pfam" id="PF23265">
    <property type="entry name" value="Ig-like_KY"/>
    <property type="match status" value="3"/>
</dbReference>
<protein>
    <recommendedName>
        <fullName evidence="6">Kyphoscoliosis peptidase</fullName>
    </recommendedName>
</protein>
<feature type="compositionally biased region" description="Basic residues" evidence="1">
    <location>
        <begin position="909"/>
        <end position="918"/>
    </location>
</feature>
<dbReference type="SUPFAM" id="SSF54001">
    <property type="entry name" value="Cysteine proteinases"/>
    <property type="match status" value="1"/>
</dbReference>
<evidence type="ECO:0008006" key="6">
    <source>
        <dbReference type="Google" id="ProtNLM"/>
    </source>
</evidence>
<evidence type="ECO:0000256" key="1">
    <source>
        <dbReference type="SAM" id="MobiDB-lite"/>
    </source>
</evidence>
<dbReference type="Gene3D" id="3.10.620.30">
    <property type="match status" value="1"/>
</dbReference>
<dbReference type="InterPro" id="IPR053041">
    <property type="entry name" value="Transglut-like_Superfamily_Mod"/>
</dbReference>
<dbReference type="AlphaFoldDB" id="A0AAE0RMI1"/>
<dbReference type="Pfam" id="PF01841">
    <property type="entry name" value="Transglut_core"/>
    <property type="match status" value="1"/>
</dbReference>
<dbReference type="EMBL" id="JAEAOA010000122">
    <property type="protein sequence ID" value="KAK3576187.1"/>
    <property type="molecule type" value="Genomic_DNA"/>
</dbReference>
<dbReference type="Gene3D" id="1.20.920.20">
    <property type="match status" value="1"/>
</dbReference>
<organism evidence="4 5">
    <name type="scientific">Potamilus streckersoni</name>
    <dbReference type="NCBI Taxonomy" id="2493646"/>
    <lineage>
        <taxon>Eukaryota</taxon>
        <taxon>Metazoa</taxon>
        <taxon>Spiralia</taxon>
        <taxon>Lophotrochozoa</taxon>
        <taxon>Mollusca</taxon>
        <taxon>Bivalvia</taxon>
        <taxon>Autobranchia</taxon>
        <taxon>Heteroconchia</taxon>
        <taxon>Palaeoheterodonta</taxon>
        <taxon>Unionida</taxon>
        <taxon>Unionoidea</taxon>
        <taxon>Unionidae</taxon>
        <taxon>Ambleminae</taxon>
        <taxon>Lampsilini</taxon>
        <taxon>Potamilus</taxon>
    </lineage>
</organism>
<gene>
    <name evidence="4" type="ORF">CHS0354_001206</name>
</gene>
<keyword evidence="5" id="KW-1185">Reference proteome</keyword>
<dbReference type="Proteomes" id="UP001195483">
    <property type="component" value="Unassembled WGS sequence"/>
</dbReference>
<evidence type="ECO:0000313" key="5">
    <source>
        <dbReference type="Proteomes" id="UP001195483"/>
    </source>
</evidence>
<feature type="domain" description="KY-like immunoglobulin-like" evidence="3">
    <location>
        <begin position="281"/>
        <end position="409"/>
    </location>
</feature>
<evidence type="ECO:0000259" key="2">
    <source>
        <dbReference type="Pfam" id="PF01841"/>
    </source>
</evidence>
<evidence type="ECO:0000313" key="4">
    <source>
        <dbReference type="EMBL" id="KAK3576187.1"/>
    </source>
</evidence>
<name>A0AAE0RMI1_9BIVA</name>
<dbReference type="InterPro" id="IPR002931">
    <property type="entry name" value="Transglutaminase-like"/>
</dbReference>
<accession>A0AAE0RMI1</accession>
<dbReference type="PANTHER" id="PTHR47020:SF1">
    <property type="entry name" value="HILLARIN"/>
    <property type="match status" value="1"/>
</dbReference>
<feature type="domain" description="KY-like immunoglobulin-like" evidence="3">
    <location>
        <begin position="433"/>
        <end position="542"/>
    </location>
</feature>
<evidence type="ECO:0000259" key="3">
    <source>
        <dbReference type="Pfam" id="PF23265"/>
    </source>
</evidence>
<proteinExistence type="predicted"/>
<feature type="domain" description="Transglutaminase-like" evidence="2">
    <location>
        <begin position="94"/>
        <end position="203"/>
    </location>
</feature>
<comment type="caution">
    <text evidence="4">The sequence shown here is derived from an EMBL/GenBank/DDBJ whole genome shotgun (WGS) entry which is preliminary data.</text>
</comment>
<feature type="region of interest" description="Disordered" evidence="1">
    <location>
        <begin position="898"/>
        <end position="918"/>
    </location>
</feature>
<reference evidence="4" key="2">
    <citation type="journal article" date="2021" name="Genome Biol. Evol.">
        <title>Developing a high-quality reference genome for a parasitic bivalve with doubly uniparental inheritance (Bivalvia: Unionida).</title>
        <authorList>
            <person name="Smith C.H."/>
        </authorList>
    </citation>
    <scope>NUCLEOTIDE SEQUENCE</scope>
    <source>
        <strain evidence="4">CHS0354</strain>
        <tissue evidence="4">Mantle</tissue>
    </source>
</reference>
<reference evidence="4" key="3">
    <citation type="submission" date="2023-05" db="EMBL/GenBank/DDBJ databases">
        <authorList>
            <person name="Smith C.H."/>
        </authorList>
    </citation>
    <scope>NUCLEOTIDE SEQUENCE</scope>
    <source>
        <strain evidence="4">CHS0354</strain>
        <tissue evidence="4">Mantle</tissue>
    </source>
</reference>
<dbReference type="InterPro" id="IPR056564">
    <property type="entry name" value="Ig-like_KY"/>
</dbReference>
<feature type="domain" description="KY-like immunoglobulin-like" evidence="3">
    <location>
        <begin position="548"/>
        <end position="657"/>
    </location>
</feature>
<sequence length="918" mass="105115">MGKKRSQSFLLNNKVAPTPNRLYATYQLLPSFVYSEKLKCYVDKEPTEDEEALVPEPHPPPTRKDEIFNVQRFAEVDARAIKAPGRLLKEPLKALVNYLIEGYTDDLSKIRVIYRWITNQSMDTIKFPKNEPSPTQSQYQLWRIKQKKGNYAQLVSLLCRFAHIPCVIIHGKLKGTTYDVGDQLDGETHYGEWNAVLIDNHWRFINAYWGTCAEGMEDVQEWAPVEHSLPDGLESDANEATGKMFYHCDENYFLTDPEQMGSTHLPDKPEWQLKTEVMSHQDFEEMVFLKDRFFNLKMKTISHEKCHVYSENGELEIRFGVPKEISINADFQYLLFRLKNGEDKSTIRYDRFVFLHREHNMEVLVARIRSPVADTFKFELVGKDTTIKSPLYDYDWIALYKIIFKQPKDGREGCQPYPETPVIGWGPGRALLEIGMAPMSHCTGEVKTDENGMVEIKFSPKSAGGLANLAYTAKLYTGGVKQTEIPDRVVHRVENGDVIFNVRAPWREEYALHLFCSKPGQKNEPQNICNYLVVSNQKHHNGSYPKGFQDKLGPSKNFNEFGLTPSHVSGMIYTDVDEVTLSFQKTKYIDLSINLSGGEIKQTDAHRLITRQDTDTEIIIKVRLPSPNAYGLKIRGTATPNFPHEDIYSYIIDYRRQSGKKKKKENEEKQEETGLSSIPEILRRKIQQAIADRNIDDLESAIRELKGLGLPTAQAAIDSAEGELDFLKVRKELIEATDEKNYDRLTAAIDEVKKKQYEPRLPRELAAAMAVLDRLKTIQRLLHAIMALDQRTIAEIRGYQSPPPAVHCVMKATLLLLGHWEEETEEWKNIQIALGKTGKESIKRQIGGFKIESVPLDVALGARDLIREFTLEQVRLVSAGAATFYVWVHGMAEEIEKRAGEEQVGSARPRTRQRRKRE</sequence>
<dbReference type="PANTHER" id="PTHR47020">
    <property type="entry name" value="HILLARIN"/>
    <property type="match status" value="1"/>
</dbReference>
<dbReference type="InterPro" id="IPR038765">
    <property type="entry name" value="Papain-like_cys_pep_sf"/>
</dbReference>
<reference evidence="4" key="1">
    <citation type="journal article" date="2021" name="Genome Biol. Evol.">
        <title>A High-Quality Reference Genome for a Parasitic Bivalve with Doubly Uniparental Inheritance (Bivalvia: Unionida).</title>
        <authorList>
            <person name="Smith C.H."/>
        </authorList>
    </citation>
    <scope>NUCLEOTIDE SEQUENCE</scope>
    <source>
        <strain evidence="4">CHS0354</strain>
    </source>
</reference>